<feature type="domain" description="Alanine racemase N-terminal" evidence="5">
    <location>
        <begin position="22"/>
        <end position="238"/>
    </location>
</feature>
<dbReference type="InterPro" id="IPR011078">
    <property type="entry name" value="PyrdxlP_homeostasis"/>
</dbReference>
<dbReference type="NCBIfam" id="TIGR00044">
    <property type="entry name" value="YggS family pyridoxal phosphate-dependent enzyme"/>
    <property type="match status" value="1"/>
</dbReference>
<evidence type="ECO:0000256" key="4">
    <source>
        <dbReference type="RuleBase" id="RU004514"/>
    </source>
</evidence>
<dbReference type="Pfam" id="PF01168">
    <property type="entry name" value="Ala_racemase_N"/>
    <property type="match status" value="1"/>
</dbReference>
<dbReference type="RefSeq" id="WP_078977599.1">
    <property type="nucleotide sequence ID" value="NZ_MWQN01000001.1"/>
</dbReference>
<evidence type="ECO:0000259" key="5">
    <source>
        <dbReference type="Pfam" id="PF01168"/>
    </source>
</evidence>
<name>A0A1T3P2Y1_9ACTN</name>
<feature type="modified residue" description="N6-(pyridoxal phosphate)lysine" evidence="2 3">
    <location>
        <position position="50"/>
    </location>
</feature>
<sequence length="241" mass="25312">MDTPDSATATTARRRAELAANLADVRARITAACTAAGRSPEDVTLVVVTKTHPASDVRLLAELGVRDVGENRDQEAAPKAAATEDLDLRWHYVGQLQTNKAKSVAGYADVVHSLDRIRLAHALSVAAERQQRSITALLQVSLDEDPARGGVSATDLAELADAVAEAPRLTLGGVMAVAPLGVEPARAFARLREIATRLREAHPAANMVSAGMSNDLEAAIEAGATHVRIGTAVLGVRPSLR</sequence>
<evidence type="ECO:0000256" key="2">
    <source>
        <dbReference type="HAMAP-Rule" id="MF_02087"/>
    </source>
</evidence>
<keyword evidence="1 2" id="KW-0663">Pyridoxal phosphate</keyword>
<dbReference type="STRING" id="159449.B4N89_22300"/>
<dbReference type="Proteomes" id="UP000190037">
    <property type="component" value="Unassembled WGS sequence"/>
</dbReference>
<comment type="similarity">
    <text evidence="2 4">Belongs to the pyridoxal phosphate-binding protein YggS/PROSC family.</text>
</comment>
<evidence type="ECO:0000256" key="3">
    <source>
        <dbReference type="PIRSR" id="PIRSR004848-1"/>
    </source>
</evidence>
<keyword evidence="7" id="KW-1185">Reference proteome</keyword>
<dbReference type="AlphaFoldDB" id="A0A1T3P2Y1"/>
<gene>
    <name evidence="6" type="ORF">B4N89_22300</name>
</gene>
<dbReference type="InterPro" id="IPR001608">
    <property type="entry name" value="Ala_racemase_N"/>
</dbReference>
<evidence type="ECO:0000256" key="1">
    <source>
        <dbReference type="ARBA" id="ARBA00022898"/>
    </source>
</evidence>
<comment type="function">
    <text evidence="2">Pyridoxal 5'-phosphate (PLP)-binding protein, which is involved in PLP homeostasis.</text>
</comment>
<dbReference type="CDD" id="cd00635">
    <property type="entry name" value="PLPDE_III_YBL036c_like"/>
    <property type="match status" value="1"/>
</dbReference>
<proteinExistence type="inferred from homology"/>
<evidence type="ECO:0000313" key="7">
    <source>
        <dbReference type="Proteomes" id="UP000190037"/>
    </source>
</evidence>
<dbReference type="HAMAP" id="MF_02087">
    <property type="entry name" value="PLP_homeostasis"/>
    <property type="match status" value="1"/>
</dbReference>
<comment type="caution">
    <text evidence="6">The sequence shown here is derived from an EMBL/GenBank/DDBJ whole genome shotgun (WGS) entry which is preliminary data.</text>
</comment>
<reference evidence="6 7" key="1">
    <citation type="submission" date="2017-03" db="EMBL/GenBank/DDBJ databases">
        <title>Draft genome sequence of Streptomyces scabrisporus NF3, endophyte isolated from Amphipterygium adstringens.</title>
        <authorList>
            <person name="Vazquez M."/>
            <person name="Ceapa C.D."/>
            <person name="Rodriguez Luna D."/>
            <person name="Sanchez Esquivel S."/>
        </authorList>
    </citation>
    <scope>NUCLEOTIDE SEQUENCE [LARGE SCALE GENOMIC DNA]</scope>
    <source>
        <strain evidence="6 7">NF3</strain>
    </source>
</reference>
<comment type="cofactor">
    <cofactor evidence="3">
        <name>pyridoxal 5'-phosphate</name>
        <dbReference type="ChEBI" id="CHEBI:597326"/>
    </cofactor>
</comment>
<dbReference type="PANTHER" id="PTHR10146">
    <property type="entry name" value="PROLINE SYNTHETASE CO-TRANSCRIBED BACTERIAL HOMOLOG PROTEIN"/>
    <property type="match status" value="1"/>
</dbReference>
<dbReference type="InterPro" id="IPR029066">
    <property type="entry name" value="PLP-binding_barrel"/>
</dbReference>
<dbReference type="PANTHER" id="PTHR10146:SF14">
    <property type="entry name" value="PYRIDOXAL PHOSPHATE HOMEOSTASIS PROTEIN"/>
    <property type="match status" value="1"/>
</dbReference>
<dbReference type="GO" id="GO:0030170">
    <property type="term" value="F:pyridoxal phosphate binding"/>
    <property type="evidence" value="ECO:0007669"/>
    <property type="project" value="UniProtKB-UniRule"/>
</dbReference>
<accession>A0A1T3P2Y1</accession>
<dbReference type="Gene3D" id="3.20.20.10">
    <property type="entry name" value="Alanine racemase"/>
    <property type="match status" value="1"/>
</dbReference>
<protein>
    <recommendedName>
        <fullName evidence="2">Pyridoxal phosphate homeostasis protein</fullName>
        <shortName evidence="2">PLP homeostasis protein</shortName>
    </recommendedName>
</protein>
<dbReference type="SUPFAM" id="SSF51419">
    <property type="entry name" value="PLP-binding barrel"/>
    <property type="match status" value="1"/>
</dbReference>
<organism evidence="6 7">
    <name type="scientific">Embleya scabrispora</name>
    <dbReference type="NCBI Taxonomy" id="159449"/>
    <lineage>
        <taxon>Bacteria</taxon>
        <taxon>Bacillati</taxon>
        <taxon>Actinomycetota</taxon>
        <taxon>Actinomycetes</taxon>
        <taxon>Kitasatosporales</taxon>
        <taxon>Streptomycetaceae</taxon>
        <taxon>Embleya</taxon>
    </lineage>
</organism>
<dbReference type="PIRSF" id="PIRSF004848">
    <property type="entry name" value="YBL036c_PLPDEIII"/>
    <property type="match status" value="1"/>
</dbReference>
<dbReference type="EMBL" id="MWQN01000001">
    <property type="protein sequence ID" value="OPC83305.1"/>
    <property type="molecule type" value="Genomic_DNA"/>
</dbReference>
<evidence type="ECO:0000313" key="6">
    <source>
        <dbReference type="EMBL" id="OPC83305.1"/>
    </source>
</evidence>
<dbReference type="OrthoDB" id="9804072at2"/>